<dbReference type="GO" id="GO:0080120">
    <property type="term" value="P:CAAX-box protein maturation"/>
    <property type="evidence" value="ECO:0007669"/>
    <property type="project" value="UniProtKB-ARBA"/>
</dbReference>
<gene>
    <name evidence="3" type="ORF">SAMN05660657_05393</name>
</gene>
<evidence type="ECO:0000259" key="2">
    <source>
        <dbReference type="Pfam" id="PF02517"/>
    </source>
</evidence>
<dbReference type="STRING" id="1296565.SAMN05660657_05393"/>
<feature type="transmembrane region" description="Helical" evidence="1">
    <location>
        <begin position="238"/>
        <end position="260"/>
    </location>
</feature>
<keyword evidence="1" id="KW-0472">Membrane</keyword>
<keyword evidence="3" id="KW-0645">Protease</keyword>
<dbReference type="AlphaFoldDB" id="A0A1I7D713"/>
<feature type="transmembrane region" description="Helical" evidence="1">
    <location>
        <begin position="12"/>
        <end position="28"/>
    </location>
</feature>
<feature type="domain" description="CAAX prenyl protease 2/Lysostaphin resistance protein A-like" evidence="2">
    <location>
        <begin position="116"/>
        <end position="220"/>
    </location>
</feature>
<dbReference type="PANTHER" id="PTHR35797:SF1">
    <property type="entry name" value="PROTEASE"/>
    <property type="match status" value="1"/>
</dbReference>
<keyword evidence="3" id="KW-0378">Hydrolase</keyword>
<dbReference type="EMBL" id="FPBA01000036">
    <property type="protein sequence ID" value="SFU07439.1"/>
    <property type="molecule type" value="Genomic_DNA"/>
</dbReference>
<dbReference type="InterPro" id="IPR042150">
    <property type="entry name" value="MmRce1-like"/>
</dbReference>
<proteinExistence type="predicted"/>
<feature type="transmembrane region" description="Helical" evidence="1">
    <location>
        <begin position="34"/>
        <end position="51"/>
    </location>
</feature>
<dbReference type="Proteomes" id="UP000199546">
    <property type="component" value="Unassembled WGS sequence"/>
</dbReference>
<dbReference type="InterPro" id="IPR003675">
    <property type="entry name" value="Rce1/LyrA-like_dom"/>
</dbReference>
<organism evidence="3 4">
    <name type="scientific">Geodermatophilus amargosae</name>
    <dbReference type="NCBI Taxonomy" id="1296565"/>
    <lineage>
        <taxon>Bacteria</taxon>
        <taxon>Bacillati</taxon>
        <taxon>Actinomycetota</taxon>
        <taxon>Actinomycetes</taxon>
        <taxon>Geodermatophilales</taxon>
        <taxon>Geodermatophilaceae</taxon>
        <taxon>Geodermatophilus</taxon>
    </lineage>
</organism>
<feature type="transmembrane region" description="Helical" evidence="1">
    <location>
        <begin position="111"/>
        <end position="131"/>
    </location>
</feature>
<feature type="transmembrane region" description="Helical" evidence="1">
    <location>
        <begin position="72"/>
        <end position="96"/>
    </location>
</feature>
<dbReference type="Pfam" id="PF02517">
    <property type="entry name" value="Rce1-like"/>
    <property type="match status" value="1"/>
</dbReference>
<accession>A0A1I7D713</accession>
<feature type="transmembrane region" description="Helical" evidence="1">
    <location>
        <begin position="181"/>
        <end position="201"/>
    </location>
</feature>
<evidence type="ECO:0000256" key="1">
    <source>
        <dbReference type="SAM" id="Phobius"/>
    </source>
</evidence>
<keyword evidence="4" id="KW-1185">Reference proteome</keyword>
<dbReference type="PANTHER" id="PTHR35797">
    <property type="entry name" value="PROTEASE-RELATED"/>
    <property type="match status" value="1"/>
</dbReference>
<name>A0A1I7D713_9ACTN</name>
<protein>
    <submittedName>
        <fullName evidence="3">CAAX protease self-immunity</fullName>
    </submittedName>
</protein>
<feature type="transmembrane region" description="Helical" evidence="1">
    <location>
        <begin position="208"/>
        <end position="226"/>
    </location>
</feature>
<dbReference type="GO" id="GO:0004175">
    <property type="term" value="F:endopeptidase activity"/>
    <property type="evidence" value="ECO:0007669"/>
    <property type="project" value="UniProtKB-ARBA"/>
</dbReference>
<evidence type="ECO:0000313" key="3">
    <source>
        <dbReference type="EMBL" id="SFU07439.1"/>
    </source>
</evidence>
<reference evidence="4" key="1">
    <citation type="submission" date="2016-10" db="EMBL/GenBank/DDBJ databases">
        <authorList>
            <person name="Varghese N."/>
            <person name="Submissions S."/>
        </authorList>
    </citation>
    <scope>NUCLEOTIDE SEQUENCE [LARGE SCALE GENOMIC DNA]</scope>
    <source>
        <strain evidence="4">DSM 46136</strain>
    </source>
</reference>
<keyword evidence="1" id="KW-0812">Transmembrane</keyword>
<sequence length="286" mass="29614">MFPSLSPLRSAALFYALTVSMVTVVALTGGSTAVAMTTPVIAALLMLLVVTRDGWRRSGWASLGLHRSGLRLWPVAVLLPLGVIALGGALAAAFGVAEWSPVGQAADVSPALWPAIFLLNVLYAAVTGSLTEEIGWRGYLLPRLTALGERRALLLSGLMHGLFHLPVVLLTSLYLPAGNRAVVIPMFLATVAAAGVLMGWLRLRTDSVWPAVLAHSTHNVAIAWLAGLLAGDETTMEYVAGEAGVVPVTAYAVIAVVLLVRARPAASSGGCAPAVHAAVAPPARAL</sequence>
<keyword evidence="1" id="KW-1133">Transmembrane helix</keyword>
<evidence type="ECO:0000313" key="4">
    <source>
        <dbReference type="Proteomes" id="UP000199546"/>
    </source>
</evidence>
<dbReference type="OrthoDB" id="254800at2"/>
<dbReference type="GO" id="GO:0006508">
    <property type="term" value="P:proteolysis"/>
    <property type="evidence" value="ECO:0007669"/>
    <property type="project" value="UniProtKB-KW"/>
</dbReference>
<feature type="transmembrane region" description="Helical" evidence="1">
    <location>
        <begin position="152"/>
        <end position="175"/>
    </location>
</feature>